<dbReference type="InterPro" id="IPR021374">
    <property type="entry name" value="DUF2996"/>
</dbReference>
<accession>A0A498HTY0</accession>
<organism evidence="1 2">
    <name type="scientific">Malus domestica</name>
    <name type="common">Apple</name>
    <name type="synonym">Pyrus malus</name>
    <dbReference type="NCBI Taxonomy" id="3750"/>
    <lineage>
        <taxon>Eukaryota</taxon>
        <taxon>Viridiplantae</taxon>
        <taxon>Streptophyta</taxon>
        <taxon>Embryophyta</taxon>
        <taxon>Tracheophyta</taxon>
        <taxon>Spermatophyta</taxon>
        <taxon>Magnoliopsida</taxon>
        <taxon>eudicotyledons</taxon>
        <taxon>Gunneridae</taxon>
        <taxon>Pentapetalae</taxon>
        <taxon>rosids</taxon>
        <taxon>fabids</taxon>
        <taxon>Rosales</taxon>
        <taxon>Rosaceae</taxon>
        <taxon>Amygdaloideae</taxon>
        <taxon>Maleae</taxon>
        <taxon>Malus</taxon>
    </lineage>
</organism>
<dbReference type="PANTHER" id="PTHR36341">
    <property type="entry name" value="DUF2996 FAMILY PROTEIN"/>
    <property type="match status" value="1"/>
</dbReference>
<dbReference type="Proteomes" id="UP000290289">
    <property type="component" value="Chromosome 15"/>
</dbReference>
<keyword evidence="2" id="KW-1185">Reference proteome</keyword>
<gene>
    <name evidence="1" type="ORF">DVH24_028900</name>
</gene>
<reference evidence="1 2" key="1">
    <citation type="submission" date="2018-10" db="EMBL/GenBank/DDBJ databases">
        <title>A high-quality apple genome assembly.</title>
        <authorList>
            <person name="Hu J."/>
        </authorList>
    </citation>
    <scope>NUCLEOTIDE SEQUENCE [LARGE SCALE GENOMIC DNA]</scope>
    <source>
        <strain evidence="2">cv. HFTH1</strain>
        <tissue evidence="1">Young leaf</tissue>
    </source>
</reference>
<proteinExistence type="predicted"/>
<dbReference type="PANTHER" id="PTHR36341:SF3">
    <property type="entry name" value="DUF2996 FAMILY PROTEIN"/>
    <property type="match status" value="1"/>
</dbReference>
<evidence type="ECO:0000313" key="2">
    <source>
        <dbReference type="Proteomes" id="UP000290289"/>
    </source>
</evidence>
<comment type="caution">
    <text evidence="1">The sequence shown here is derived from an EMBL/GenBank/DDBJ whole genome shotgun (WGS) entry which is preliminary data.</text>
</comment>
<evidence type="ECO:0000313" key="1">
    <source>
        <dbReference type="EMBL" id="RXH74179.1"/>
    </source>
</evidence>
<name>A0A498HTY0_MALDO</name>
<dbReference type="AlphaFoldDB" id="A0A498HTY0"/>
<protein>
    <submittedName>
        <fullName evidence="1">Uncharacterized protein</fullName>
    </submittedName>
</protein>
<dbReference type="Pfam" id="PF11210">
    <property type="entry name" value="DUF2996"/>
    <property type="match status" value="1"/>
</dbReference>
<dbReference type="EMBL" id="RDQH01000341">
    <property type="protein sequence ID" value="RXH74179.1"/>
    <property type="molecule type" value="Genomic_DNA"/>
</dbReference>
<sequence>MRARPKGPKENLGLVRERDERKWKSFNLSLSLNDRPREETMVLFQWRIKLQIDHQASKHGFGYSFSAQTISSAGSASCFSMSTTTTAKWKAFGRVLSSPQAISPPSFPKEDLKPCEYRVLLFLEMMKSKVVASQRKRNIAWSALQESSTSTADADAADPSTKEVKTADQKAAAPAKPKVAAKAPVKALPQMMEEDVIPPLKAILQTQDELSNIELCFQDNRLEGSFIKKGNPYSFWVFFPSGVLTGPKGFSLSSYGSEASTVEPFLVDEKKITAKHIVFWVEKRLAAQGIIPVWKLD</sequence>
<dbReference type="STRING" id="3750.A0A498HTY0"/>